<evidence type="ECO:0000259" key="4">
    <source>
        <dbReference type="Pfam" id="PF14432"/>
    </source>
</evidence>
<dbReference type="GO" id="GO:0009451">
    <property type="term" value="P:RNA modification"/>
    <property type="evidence" value="ECO:0007669"/>
    <property type="project" value="InterPro"/>
</dbReference>
<dbReference type="Gene3D" id="1.25.40.10">
    <property type="entry name" value="Tetratricopeptide repeat domain"/>
    <property type="match status" value="7"/>
</dbReference>
<dbReference type="Proteomes" id="UP000245207">
    <property type="component" value="Unassembled WGS sequence"/>
</dbReference>
<gene>
    <name evidence="5" type="ORF">CTI12_AA346660</name>
</gene>
<dbReference type="FunFam" id="1.25.40.10:FF:000381">
    <property type="entry name" value="Pentatricopeptide repeat-containing protein"/>
    <property type="match status" value="1"/>
</dbReference>
<dbReference type="AlphaFoldDB" id="A0A2U1MSC6"/>
<dbReference type="PANTHER" id="PTHR47926:SF530">
    <property type="entry name" value="DYW DOMAIN-CONTAINING PROTEIN"/>
    <property type="match status" value="1"/>
</dbReference>
<dbReference type="FunFam" id="1.25.40.10:FF:000578">
    <property type="entry name" value="Pentatricopeptide repeat-containing protein"/>
    <property type="match status" value="1"/>
</dbReference>
<organism evidence="5 6">
    <name type="scientific">Artemisia annua</name>
    <name type="common">Sweet wormwood</name>
    <dbReference type="NCBI Taxonomy" id="35608"/>
    <lineage>
        <taxon>Eukaryota</taxon>
        <taxon>Viridiplantae</taxon>
        <taxon>Streptophyta</taxon>
        <taxon>Embryophyta</taxon>
        <taxon>Tracheophyta</taxon>
        <taxon>Spermatophyta</taxon>
        <taxon>Magnoliopsida</taxon>
        <taxon>eudicotyledons</taxon>
        <taxon>Gunneridae</taxon>
        <taxon>Pentapetalae</taxon>
        <taxon>asterids</taxon>
        <taxon>campanulids</taxon>
        <taxon>Asterales</taxon>
        <taxon>Asteraceae</taxon>
        <taxon>Asteroideae</taxon>
        <taxon>Anthemideae</taxon>
        <taxon>Artemisiinae</taxon>
        <taxon>Artemisia</taxon>
    </lineage>
</organism>
<dbReference type="NCBIfam" id="TIGR00756">
    <property type="entry name" value="PPR"/>
    <property type="match status" value="8"/>
</dbReference>
<dbReference type="FunFam" id="1.25.40.10:FF:000366">
    <property type="entry name" value="Pentatricopeptide (PPR) repeat-containing protein"/>
    <property type="match status" value="1"/>
</dbReference>
<protein>
    <submittedName>
        <fullName evidence="5">Tetratricopeptide repeat (TPR)-like superfamily protein</fullName>
    </submittedName>
</protein>
<feature type="repeat" description="PPR" evidence="3">
    <location>
        <begin position="526"/>
        <end position="560"/>
    </location>
</feature>
<dbReference type="InterPro" id="IPR002885">
    <property type="entry name" value="PPR_rpt"/>
</dbReference>
<dbReference type="FunFam" id="1.25.40.10:FF:000031">
    <property type="entry name" value="Pentatricopeptide repeat-containing protein mitochondrial"/>
    <property type="match status" value="1"/>
</dbReference>
<feature type="repeat" description="PPR" evidence="3">
    <location>
        <begin position="394"/>
        <end position="428"/>
    </location>
</feature>
<dbReference type="Pfam" id="PF20430">
    <property type="entry name" value="Eplus_motif"/>
    <property type="match status" value="1"/>
</dbReference>
<evidence type="ECO:0000256" key="2">
    <source>
        <dbReference type="ARBA" id="ARBA00022737"/>
    </source>
</evidence>
<evidence type="ECO:0000256" key="3">
    <source>
        <dbReference type="PROSITE-ProRule" id="PRU00708"/>
    </source>
</evidence>
<dbReference type="InterPro" id="IPR011990">
    <property type="entry name" value="TPR-like_helical_dom_sf"/>
</dbReference>
<dbReference type="PANTHER" id="PTHR47926">
    <property type="entry name" value="PENTATRICOPEPTIDE REPEAT-CONTAINING PROTEIN"/>
    <property type="match status" value="1"/>
</dbReference>
<feature type="repeat" description="PPR" evidence="3">
    <location>
        <begin position="627"/>
        <end position="661"/>
    </location>
</feature>
<dbReference type="Pfam" id="PF13041">
    <property type="entry name" value="PPR_2"/>
    <property type="match status" value="5"/>
</dbReference>
<dbReference type="GO" id="GO:0003723">
    <property type="term" value="F:RNA binding"/>
    <property type="evidence" value="ECO:0007669"/>
    <property type="project" value="InterPro"/>
</dbReference>
<dbReference type="PROSITE" id="PS51375">
    <property type="entry name" value="PPR"/>
    <property type="match status" value="8"/>
</dbReference>
<dbReference type="Pfam" id="PF20431">
    <property type="entry name" value="E_motif"/>
    <property type="match status" value="1"/>
</dbReference>
<feature type="repeat" description="PPR" evidence="3">
    <location>
        <begin position="122"/>
        <end position="156"/>
    </location>
</feature>
<proteinExistence type="inferred from homology"/>
<evidence type="ECO:0000313" key="6">
    <source>
        <dbReference type="Proteomes" id="UP000245207"/>
    </source>
</evidence>
<dbReference type="FunFam" id="1.25.40.10:FF:000073">
    <property type="entry name" value="Pentatricopeptide repeat-containing protein chloroplastic"/>
    <property type="match status" value="1"/>
</dbReference>
<name>A0A2U1MSC6_ARTAN</name>
<dbReference type="GO" id="GO:0008270">
    <property type="term" value="F:zinc ion binding"/>
    <property type="evidence" value="ECO:0007669"/>
    <property type="project" value="InterPro"/>
</dbReference>
<accession>A0A2U1MSC6</accession>
<feature type="repeat" description="PPR" evidence="3">
    <location>
        <begin position="324"/>
        <end position="358"/>
    </location>
</feature>
<comment type="caution">
    <text evidence="5">The sequence shown here is derived from an EMBL/GenBank/DDBJ whole genome shotgun (WGS) entry which is preliminary data.</text>
</comment>
<feature type="repeat" description="PPR" evidence="3">
    <location>
        <begin position="596"/>
        <end position="626"/>
    </location>
</feature>
<evidence type="ECO:0000313" key="5">
    <source>
        <dbReference type="EMBL" id="PWA64171.1"/>
    </source>
</evidence>
<reference evidence="5 6" key="1">
    <citation type="journal article" date="2018" name="Mol. Plant">
        <title>The genome of Artemisia annua provides insight into the evolution of Asteraceae family and artemisinin biosynthesis.</title>
        <authorList>
            <person name="Shen Q."/>
            <person name="Zhang L."/>
            <person name="Liao Z."/>
            <person name="Wang S."/>
            <person name="Yan T."/>
            <person name="Shi P."/>
            <person name="Liu M."/>
            <person name="Fu X."/>
            <person name="Pan Q."/>
            <person name="Wang Y."/>
            <person name="Lv Z."/>
            <person name="Lu X."/>
            <person name="Zhang F."/>
            <person name="Jiang W."/>
            <person name="Ma Y."/>
            <person name="Chen M."/>
            <person name="Hao X."/>
            <person name="Li L."/>
            <person name="Tang Y."/>
            <person name="Lv G."/>
            <person name="Zhou Y."/>
            <person name="Sun X."/>
            <person name="Brodelius P.E."/>
            <person name="Rose J.K.C."/>
            <person name="Tang K."/>
        </authorList>
    </citation>
    <scope>NUCLEOTIDE SEQUENCE [LARGE SCALE GENOMIC DNA]</scope>
    <source>
        <strain evidence="6">cv. Huhao1</strain>
        <tissue evidence="5">Leaf</tissue>
    </source>
</reference>
<dbReference type="Pfam" id="PF14432">
    <property type="entry name" value="DYW_deaminase"/>
    <property type="match status" value="1"/>
</dbReference>
<keyword evidence="6" id="KW-1185">Reference proteome</keyword>
<dbReference type="InterPro" id="IPR046849">
    <property type="entry name" value="E2_motif"/>
</dbReference>
<dbReference type="OrthoDB" id="185373at2759"/>
<dbReference type="InterPro" id="IPR032867">
    <property type="entry name" value="DYW_dom"/>
</dbReference>
<comment type="similarity">
    <text evidence="1">Belongs to the PPR family. PCMP-H subfamily.</text>
</comment>
<keyword evidence="2" id="KW-0677">Repeat</keyword>
<feature type="domain" description="DYW" evidence="4">
    <location>
        <begin position="842"/>
        <end position="934"/>
    </location>
</feature>
<feature type="repeat" description="PPR" evidence="3">
    <location>
        <begin position="293"/>
        <end position="323"/>
    </location>
</feature>
<sequence>MSIQRLLFSLQKKPHFKHYNPILTFTKSIQALAIITENPQTVTKLTVTHDVEWTPNSISYSKLLSQCCQTKALNPGQQIHTHLVKLGIENDTKCRNHLINLYAKCRVFGSARKVLDESPELDLVGWSALISGYVQNGFGDEAIMGFKEMHGLGIRCNEFTFPSVLKACAMKKDFVGGKVIHGIVVVTGFEKDVFVANTLVVVYAKCGEFLDSRRLFDEIRDRNIVSWNALFSCYTQGDFFKEAIGLFGDMVVSGIRPDEFSLSTIINACTGLRDVNQGRKIHGYLVKHGYTSDPFSCNALVDMYSKVGNFEDAKAVFERIPKPDIVSWNAVIAGCVLHEDYDMALELMLRMRRSGITPNMFTFSSVLKACSGLGLQDLGQQFHSVLIKSDIELDPFLCCGLIDIYSKCGEIDDATRVYDMMPEKELIALNALLCGYSQNNNDIEALSLFAEKYRDGIGFNETTMLAILNSAASLQAIYVTEQVHGLSLKTGFQSDPFVINSLIDSYAKCGHVAKATLIFDESPVADLATFTSLIAAYAQTGQGEEAIKLYLRMQDLELKPDSFICSSLINTAASLSAYEQGKQIHVHTLKFGLLSDVFTANSLVNMYARCGSIDDANRAFSEVPEKGIVSWSAMIGGLAQHGHGKEALSLFDAMLEEGVTPNNITLVSVLYACNHAGLVTQAKRYFESMEDLFGIKATQEHYACMIDILGRVGKLDEAMDLVNSMPFEANASVWGALLGAAKTHKNVDLGEIAARKLMLLEPEKSGTHVILSNIYASAGLWENVVDVRRLMKDSKVKKEPGISWIEVKDSVYSFVVGDRSHSMTDEIYAKLAELMELVAKEGYVPVLEIDLHNVKNSEKELLLSYHSEKLTVAFGLIATPPRAPIRVQKNLRVCIDCHTFLKYVSKVVAREIIVRDIKRFHHFKGGSCSCGDYW</sequence>
<dbReference type="InterPro" id="IPR046960">
    <property type="entry name" value="PPR_At4g14850-like_plant"/>
</dbReference>
<dbReference type="STRING" id="35608.A0A2U1MSC6"/>
<feature type="repeat" description="PPR" evidence="3">
    <location>
        <begin position="223"/>
        <end position="257"/>
    </location>
</feature>
<dbReference type="InterPro" id="IPR046848">
    <property type="entry name" value="E_motif"/>
</dbReference>
<dbReference type="Pfam" id="PF01535">
    <property type="entry name" value="PPR"/>
    <property type="match status" value="5"/>
</dbReference>
<evidence type="ECO:0000256" key="1">
    <source>
        <dbReference type="ARBA" id="ARBA00006643"/>
    </source>
</evidence>
<dbReference type="EMBL" id="PKPP01004475">
    <property type="protein sequence ID" value="PWA64171.1"/>
    <property type="molecule type" value="Genomic_DNA"/>
</dbReference>